<dbReference type="PANTHER" id="PTHR30012">
    <property type="entry name" value="GENERAL SECRETION PATHWAY PROTEIN"/>
    <property type="match status" value="1"/>
</dbReference>
<keyword evidence="5 8" id="KW-0812">Transmembrane</keyword>
<dbReference type="FunFam" id="1.20.81.30:FF:000001">
    <property type="entry name" value="Type II secretion system protein F"/>
    <property type="match status" value="2"/>
</dbReference>
<name>A0A1F5EB74_9BACT</name>
<dbReference type="PRINTS" id="PR00812">
    <property type="entry name" value="BCTERIALGSPF"/>
</dbReference>
<keyword evidence="4" id="KW-0997">Cell inner membrane</keyword>
<sequence length="400" mass="44332">MTSFRYTAYEQATRTKRTGLIEAENVGEANVKLRQSSLVPTKITASGVRWKLSIHRNKVSLKEKIIFTRQLSVMIKAGLPLLNALQALKKQSDSEYFRRVLEDIGTQVKGGKTLSQAMLKYPKVFAEVYLAVIKAGESTGQLSEVLLTLADQQEKEADLISRIKGAMIYPAVIMVALFGVVILIVVFVIPSLKTIFADVGGSLPITTRILVGTSDITRKYWYIVFPGMIAIIYALHIWFGTKSGGRIYDKLKIRLPIFGSLTKKLYIARFARTLAMLTKASLPILEAIKIIRKTVDNVHYDEAFTRIERAVESGHPLSVAIEREPLFPPMVSQLTSLGEESGNLETVLLEVAKFYDKEVDTMSTNLTALLEPVLMIVMGLGVGFVVASVLGPIYGLVQNF</sequence>
<evidence type="ECO:0000256" key="4">
    <source>
        <dbReference type="ARBA" id="ARBA00022519"/>
    </source>
</evidence>
<dbReference type="InterPro" id="IPR042094">
    <property type="entry name" value="T2SS_GspF_sf"/>
</dbReference>
<keyword evidence="7 8" id="KW-0472">Membrane</keyword>
<dbReference type="PANTHER" id="PTHR30012:SF0">
    <property type="entry name" value="TYPE II SECRETION SYSTEM PROTEIN F-RELATED"/>
    <property type="match status" value="1"/>
</dbReference>
<dbReference type="Proteomes" id="UP000177481">
    <property type="component" value="Unassembled WGS sequence"/>
</dbReference>
<dbReference type="EMBL" id="MEZX01000002">
    <property type="protein sequence ID" value="OGD64662.1"/>
    <property type="molecule type" value="Genomic_DNA"/>
</dbReference>
<feature type="transmembrane region" description="Helical" evidence="8">
    <location>
        <begin position="168"/>
        <end position="189"/>
    </location>
</feature>
<reference evidence="10 11" key="1">
    <citation type="journal article" date="2016" name="Nat. Commun.">
        <title>Thousands of microbial genomes shed light on interconnected biogeochemical processes in an aquifer system.</title>
        <authorList>
            <person name="Anantharaman K."/>
            <person name="Brown C.T."/>
            <person name="Hug L.A."/>
            <person name="Sharon I."/>
            <person name="Castelle C.J."/>
            <person name="Probst A.J."/>
            <person name="Thomas B.C."/>
            <person name="Singh A."/>
            <person name="Wilkins M.J."/>
            <person name="Karaoz U."/>
            <person name="Brodie E.L."/>
            <person name="Williams K.H."/>
            <person name="Hubbard S.S."/>
            <person name="Banfield J.F."/>
        </authorList>
    </citation>
    <scope>NUCLEOTIDE SEQUENCE [LARGE SCALE GENOMIC DNA]</scope>
</reference>
<dbReference type="Gene3D" id="1.20.81.30">
    <property type="entry name" value="Type II secretion system (T2SS), domain F"/>
    <property type="match status" value="2"/>
</dbReference>
<dbReference type="GO" id="GO:0015628">
    <property type="term" value="P:protein secretion by the type II secretion system"/>
    <property type="evidence" value="ECO:0007669"/>
    <property type="project" value="TreeGrafter"/>
</dbReference>
<evidence type="ECO:0000313" key="11">
    <source>
        <dbReference type="Proteomes" id="UP000177481"/>
    </source>
</evidence>
<dbReference type="InterPro" id="IPR003004">
    <property type="entry name" value="GspF/PilC"/>
</dbReference>
<dbReference type="InterPro" id="IPR018076">
    <property type="entry name" value="T2SS_GspF_dom"/>
</dbReference>
<gene>
    <name evidence="10" type="ORF">A3A71_01240</name>
</gene>
<evidence type="ECO:0000256" key="6">
    <source>
        <dbReference type="ARBA" id="ARBA00022989"/>
    </source>
</evidence>
<dbReference type="GO" id="GO:0005886">
    <property type="term" value="C:plasma membrane"/>
    <property type="evidence" value="ECO:0007669"/>
    <property type="project" value="UniProtKB-SubCell"/>
</dbReference>
<feature type="domain" description="Type II secretion system protein GspF" evidence="9">
    <location>
        <begin position="270"/>
        <end position="391"/>
    </location>
</feature>
<comment type="similarity">
    <text evidence="2">Belongs to the GSP F family.</text>
</comment>
<feature type="transmembrane region" description="Helical" evidence="8">
    <location>
        <begin position="373"/>
        <end position="397"/>
    </location>
</feature>
<evidence type="ECO:0000256" key="8">
    <source>
        <dbReference type="SAM" id="Phobius"/>
    </source>
</evidence>
<evidence type="ECO:0000256" key="3">
    <source>
        <dbReference type="ARBA" id="ARBA00022475"/>
    </source>
</evidence>
<accession>A0A1F5EB74</accession>
<keyword evidence="3" id="KW-1003">Cell membrane</keyword>
<keyword evidence="6 8" id="KW-1133">Transmembrane helix</keyword>
<organism evidence="10 11">
    <name type="scientific">Candidatus Berkelbacteria bacterium RIFCSPLOWO2_01_FULL_50_28</name>
    <dbReference type="NCBI Taxonomy" id="1797471"/>
    <lineage>
        <taxon>Bacteria</taxon>
        <taxon>Candidatus Berkelbacteria</taxon>
    </lineage>
</organism>
<evidence type="ECO:0000256" key="5">
    <source>
        <dbReference type="ARBA" id="ARBA00022692"/>
    </source>
</evidence>
<evidence type="ECO:0000256" key="1">
    <source>
        <dbReference type="ARBA" id="ARBA00004429"/>
    </source>
</evidence>
<protein>
    <recommendedName>
        <fullName evidence="9">Type II secretion system protein GspF domain-containing protein</fullName>
    </recommendedName>
</protein>
<dbReference type="Pfam" id="PF00482">
    <property type="entry name" value="T2SSF"/>
    <property type="match status" value="2"/>
</dbReference>
<comment type="caution">
    <text evidence="10">The sequence shown here is derived from an EMBL/GenBank/DDBJ whole genome shotgun (WGS) entry which is preliminary data.</text>
</comment>
<proteinExistence type="inferred from homology"/>
<comment type="subcellular location">
    <subcellularLocation>
        <location evidence="1">Cell inner membrane</location>
        <topology evidence="1">Multi-pass membrane protein</topology>
    </subcellularLocation>
</comment>
<dbReference type="AlphaFoldDB" id="A0A1F5EB74"/>
<feature type="domain" description="Type II secretion system protein GspF" evidence="9">
    <location>
        <begin position="67"/>
        <end position="190"/>
    </location>
</feature>
<evidence type="ECO:0000259" key="9">
    <source>
        <dbReference type="Pfam" id="PF00482"/>
    </source>
</evidence>
<evidence type="ECO:0000256" key="2">
    <source>
        <dbReference type="ARBA" id="ARBA00005745"/>
    </source>
</evidence>
<feature type="transmembrane region" description="Helical" evidence="8">
    <location>
        <begin position="220"/>
        <end position="240"/>
    </location>
</feature>
<evidence type="ECO:0000256" key="7">
    <source>
        <dbReference type="ARBA" id="ARBA00023136"/>
    </source>
</evidence>
<dbReference type="STRING" id="1797471.A3A71_01240"/>
<evidence type="ECO:0000313" key="10">
    <source>
        <dbReference type="EMBL" id="OGD64662.1"/>
    </source>
</evidence>